<accession>A0A4R0PEA6</accession>
<dbReference type="EMBL" id="SJST01000002">
    <property type="protein sequence ID" value="TCD15093.1"/>
    <property type="molecule type" value="Genomic_DNA"/>
</dbReference>
<evidence type="ECO:0000256" key="2">
    <source>
        <dbReference type="ARBA" id="ARBA00009773"/>
    </source>
</evidence>
<organism evidence="8 9">
    <name type="scientific">Oricola cellulosilytica</name>
    <dbReference type="NCBI Taxonomy" id="1429082"/>
    <lineage>
        <taxon>Bacteria</taxon>
        <taxon>Pseudomonadati</taxon>
        <taxon>Pseudomonadota</taxon>
        <taxon>Alphaproteobacteria</taxon>
        <taxon>Hyphomicrobiales</taxon>
        <taxon>Ahrensiaceae</taxon>
        <taxon>Oricola</taxon>
    </lineage>
</organism>
<comment type="subcellular location">
    <subcellularLocation>
        <location evidence="1">Cell membrane</location>
        <topology evidence="1">Multi-pass membrane protein</topology>
    </subcellularLocation>
</comment>
<keyword evidence="5 7" id="KW-0472">Membrane</keyword>
<comment type="caution">
    <text evidence="8">The sequence shown here is derived from an EMBL/GenBank/DDBJ whole genome shotgun (WGS) entry which is preliminary data.</text>
</comment>
<dbReference type="AlphaFoldDB" id="A0A4R0PEA6"/>
<sequence>MLAFDSLLFRSLATISLLIAIVAALFFAEAIFLPVALALLIALVLHLPMVAAQRAGLPQTLSVILLISALGALTGLIAFLLFGPLREAVTSYPDLAGELKRKLLSLRQSFRAAEEAGDAISRVADDVKEIVKDPAVQEVVVKDPNFVATAANSVAEVVTGIVLTLTIAGFILATRRPFLTLATMPFKSTASKLHAARIWKAVEREVSYYYLVATTINVGLGIAVGLVLWGLGVPMPHVWGIAVALLNFIMFVGPAIGTISLLVTSILTFETPLEILAPPVAYLVINFIEANLVTPHFLGRRLKVAPLAIILSLVFWGWLWGFAGLIIAVPTLVILKAVADKTKALGSLRRFISPRASHSRPETPDPTPETVIHAPERSSP</sequence>
<evidence type="ECO:0000313" key="8">
    <source>
        <dbReference type="EMBL" id="TCD15093.1"/>
    </source>
</evidence>
<evidence type="ECO:0000256" key="4">
    <source>
        <dbReference type="ARBA" id="ARBA00022989"/>
    </source>
</evidence>
<dbReference type="GO" id="GO:0055085">
    <property type="term" value="P:transmembrane transport"/>
    <property type="evidence" value="ECO:0007669"/>
    <property type="project" value="TreeGrafter"/>
</dbReference>
<dbReference type="GO" id="GO:0005886">
    <property type="term" value="C:plasma membrane"/>
    <property type="evidence" value="ECO:0007669"/>
    <property type="project" value="UniProtKB-SubCell"/>
</dbReference>
<keyword evidence="4 7" id="KW-1133">Transmembrane helix</keyword>
<name>A0A4R0PEA6_9HYPH</name>
<feature type="transmembrane region" description="Helical" evidence="7">
    <location>
        <begin position="154"/>
        <end position="174"/>
    </location>
</feature>
<keyword evidence="9" id="KW-1185">Reference proteome</keyword>
<dbReference type="OrthoDB" id="9799225at2"/>
<dbReference type="RefSeq" id="WP_131566686.1">
    <property type="nucleotide sequence ID" value="NZ_JAINFK010000004.1"/>
</dbReference>
<dbReference type="Proteomes" id="UP000291301">
    <property type="component" value="Unassembled WGS sequence"/>
</dbReference>
<feature type="transmembrane region" description="Helical" evidence="7">
    <location>
        <begin position="7"/>
        <end position="25"/>
    </location>
</feature>
<feature type="region of interest" description="Disordered" evidence="6">
    <location>
        <begin position="355"/>
        <end position="380"/>
    </location>
</feature>
<protein>
    <submittedName>
        <fullName evidence="8">AI-2E family transporter</fullName>
    </submittedName>
</protein>
<dbReference type="Pfam" id="PF01594">
    <property type="entry name" value="AI-2E_transport"/>
    <property type="match status" value="1"/>
</dbReference>
<dbReference type="InterPro" id="IPR036640">
    <property type="entry name" value="ABC1_TM_sf"/>
</dbReference>
<gene>
    <name evidence="8" type="ORF">E0D97_05970</name>
</gene>
<feature type="transmembrane region" description="Helical" evidence="7">
    <location>
        <begin position="31"/>
        <end position="51"/>
    </location>
</feature>
<evidence type="ECO:0000256" key="3">
    <source>
        <dbReference type="ARBA" id="ARBA00022692"/>
    </source>
</evidence>
<feature type="transmembrane region" description="Helical" evidence="7">
    <location>
        <begin position="304"/>
        <end position="335"/>
    </location>
</feature>
<evidence type="ECO:0000256" key="7">
    <source>
        <dbReference type="SAM" id="Phobius"/>
    </source>
</evidence>
<evidence type="ECO:0000313" key="9">
    <source>
        <dbReference type="Proteomes" id="UP000291301"/>
    </source>
</evidence>
<feature type="transmembrane region" description="Helical" evidence="7">
    <location>
        <begin position="208"/>
        <end position="232"/>
    </location>
</feature>
<evidence type="ECO:0000256" key="5">
    <source>
        <dbReference type="ARBA" id="ARBA00023136"/>
    </source>
</evidence>
<dbReference type="Gene3D" id="1.20.1560.10">
    <property type="entry name" value="ABC transporter type 1, transmembrane domain"/>
    <property type="match status" value="1"/>
</dbReference>
<feature type="transmembrane region" description="Helical" evidence="7">
    <location>
        <begin position="275"/>
        <end position="298"/>
    </location>
</feature>
<evidence type="ECO:0000256" key="6">
    <source>
        <dbReference type="SAM" id="MobiDB-lite"/>
    </source>
</evidence>
<feature type="transmembrane region" description="Helical" evidence="7">
    <location>
        <begin position="238"/>
        <end position="263"/>
    </location>
</feature>
<dbReference type="GO" id="GO:0005524">
    <property type="term" value="F:ATP binding"/>
    <property type="evidence" value="ECO:0007669"/>
    <property type="project" value="InterPro"/>
</dbReference>
<evidence type="ECO:0000256" key="1">
    <source>
        <dbReference type="ARBA" id="ARBA00004651"/>
    </source>
</evidence>
<feature type="transmembrane region" description="Helical" evidence="7">
    <location>
        <begin position="63"/>
        <end position="85"/>
    </location>
</feature>
<dbReference type="InterPro" id="IPR002549">
    <property type="entry name" value="AI-2E-like"/>
</dbReference>
<comment type="similarity">
    <text evidence="2">Belongs to the autoinducer-2 exporter (AI-2E) (TC 2.A.86) family.</text>
</comment>
<dbReference type="PANTHER" id="PTHR21716:SF16">
    <property type="entry name" value="BLL1467 PROTEIN"/>
    <property type="match status" value="1"/>
</dbReference>
<reference evidence="8 9" key="1">
    <citation type="journal article" date="2015" name="Antonie Van Leeuwenhoek">
        <title>Oricola cellulosilytica gen. nov., sp. nov., a cellulose-degrading bacterium of the family Phyllobacteriaceae isolated from surface seashore water, and emended descriptions of Mesorhizobium loti and Phyllobacterium myrsinacearum.</title>
        <authorList>
            <person name="Hameed A."/>
            <person name="Shahina M."/>
            <person name="Lai W.A."/>
            <person name="Lin S.Y."/>
            <person name="Young L.S."/>
            <person name="Liu Y.C."/>
            <person name="Hsu Y.H."/>
            <person name="Young C.C."/>
        </authorList>
    </citation>
    <scope>NUCLEOTIDE SEQUENCE [LARGE SCALE GENOMIC DNA]</scope>
    <source>
        <strain evidence="8 9">KCTC 52183</strain>
    </source>
</reference>
<keyword evidence="3 7" id="KW-0812">Transmembrane</keyword>
<proteinExistence type="inferred from homology"/>
<dbReference type="PANTHER" id="PTHR21716">
    <property type="entry name" value="TRANSMEMBRANE PROTEIN"/>
    <property type="match status" value="1"/>
</dbReference>